<evidence type="ECO:0000256" key="5">
    <source>
        <dbReference type="ARBA" id="ARBA00022692"/>
    </source>
</evidence>
<feature type="transmembrane region" description="Helical" evidence="8">
    <location>
        <begin position="279"/>
        <end position="299"/>
    </location>
</feature>
<keyword evidence="12" id="KW-1185">Reference proteome</keyword>
<dbReference type="SUPFAM" id="SSF161098">
    <property type="entry name" value="MetI-like"/>
    <property type="match status" value="2"/>
</dbReference>
<evidence type="ECO:0000256" key="4">
    <source>
        <dbReference type="ARBA" id="ARBA00022519"/>
    </source>
</evidence>
<proteinExistence type="inferred from homology"/>
<feature type="region of interest" description="Disordered" evidence="9">
    <location>
        <begin position="1"/>
        <end position="22"/>
    </location>
</feature>
<evidence type="ECO:0000256" key="7">
    <source>
        <dbReference type="ARBA" id="ARBA00023136"/>
    </source>
</evidence>
<feature type="transmembrane region" description="Helical" evidence="8">
    <location>
        <begin position="97"/>
        <end position="123"/>
    </location>
</feature>
<dbReference type="PROSITE" id="PS50928">
    <property type="entry name" value="ABC_TM1"/>
    <property type="match status" value="2"/>
</dbReference>
<keyword evidence="4" id="KW-0997">Cell inner membrane</keyword>
<keyword evidence="2 8" id="KW-0813">Transport</keyword>
<evidence type="ECO:0000256" key="8">
    <source>
        <dbReference type="RuleBase" id="RU363032"/>
    </source>
</evidence>
<protein>
    <submittedName>
        <fullName evidence="11">Iron ABC transporter permease</fullName>
    </submittedName>
</protein>
<gene>
    <name evidence="11" type="ORF">MMF94_36010</name>
</gene>
<reference evidence="11 12" key="1">
    <citation type="submission" date="2022-03" db="EMBL/GenBank/DDBJ databases">
        <title>Pseudonocardia alaer sp. nov., a novel actinomycete isolated from reed forest soil.</title>
        <authorList>
            <person name="Wang L."/>
        </authorList>
    </citation>
    <scope>NUCLEOTIDE SEQUENCE [LARGE SCALE GENOMIC DNA]</scope>
    <source>
        <strain evidence="11 12">Y-16303</strain>
    </source>
</reference>
<dbReference type="Pfam" id="PF00528">
    <property type="entry name" value="BPD_transp_1"/>
    <property type="match status" value="2"/>
</dbReference>
<feature type="transmembrane region" description="Helical" evidence="8">
    <location>
        <begin position="456"/>
        <end position="476"/>
    </location>
</feature>
<feature type="transmembrane region" description="Helical" evidence="8">
    <location>
        <begin position="173"/>
        <end position="199"/>
    </location>
</feature>
<feature type="transmembrane region" description="Helical" evidence="8">
    <location>
        <begin position="426"/>
        <end position="450"/>
    </location>
</feature>
<feature type="transmembrane region" description="Helical" evidence="8">
    <location>
        <begin position="38"/>
        <end position="60"/>
    </location>
</feature>
<name>A0ABS9TRF8_9PSEU</name>
<keyword evidence="6 8" id="KW-1133">Transmembrane helix</keyword>
<keyword evidence="5 8" id="KW-0812">Transmembrane</keyword>
<evidence type="ECO:0000256" key="1">
    <source>
        <dbReference type="ARBA" id="ARBA00004429"/>
    </source>
</evidence>
<dbReference type="PANTHER" id="PTHR43357:SF4">
    <property type="entry name" value="INNER MEMBRANE ABC TRANSPORTER PERMEASE PROTEIN YDCV"/>
    <property type="match status" value="1"/>
</dbReference>
<evidence type="ECO:0000313" key="11">
    <source>
        <dbReference type="EMBL" id="MCH6171137.1"/>
    </source>
</evidence>
<evidence type="ECO:0000256" key="9">
    <source>
        <dbReference type="SAM" id="MobiDB-lite"/>
    </source>
</evidence>
<dbReference type="InterPro" id="IPR035906">
    <property type="entry name" value="MetI-like_sf"/>
</dbReference>
<comment type="subcellular location">
    <subcellularLocation>
        <location evidence="1">Cell inner membrane</location>
        <topology evidence="1">Multi-pass membrane protein</topology>
    </subcellularLocation>
    <subcellularLocation>
        <location evidence="8">Cell membrane</location>
        <topology evidence="8">Multi-pass membrane protein</topology>
    </subcellularLocation>
</comment>
<keyword evidence="3" id="KW-1003">Cell membrane</keyword>
<dbReference type="CDD" id="cd06261">
    <property type="entry name" value="TM_PBP2"/>
    <property type="match status" value="2"/>
</dbReference>
<organism evidence="11 12">
    <name type="scientific">Pseudonocardia alaniniphila</name>
    <dbReference type="NCBI Taxonomy" id="75291"/>
    <lineage>
        <taxon>Bacteria</taxon>
        <taxon>Bacillati</taxon>
        <taxon>Actinomycetota</taxon>
        <taxon>Actinomycetes</taxon>
        <taxon>Pseudonocardiales</taxon>
        <taxon>Pseudonocardiaceae</taxon>
        <taxon>Pseudonocardia</taxon>
    </lineage>
</organism>
<feature type="domain" description="ABC transmembrane type-1" evidence="10">
    <location>
        <begin position="93"/>
        <end position="300"/>
    </location>
</feature>
<dbReference type="EMBL" id="JAKXMK010000040">
    <property type="protein sequence ID" value="MCH6171137.1"/>
    <property type="molecule type" value="Genomic_DNA"/>
</dbReference>
<comment type="similarity">
    <text evidence="8">Belongs to the binding-protein-dependent transport system permease family.</text>
</comment>
<feature type="transmembrane region" description="Helical" evidence="8">
    <location>
        <begin position="135"/>
        <end position="153"/>
    </location>
</feature>
<evidence type="ECO:0000256" key="6">
    <source>
        <dbReference type="ARBA" id="ARBA00022989"/>
    </source>
</evidence>
<feature type="domain" description="ABC transmembrane type-1" evidence="10">
    <location>
        <begin position="388"/>
        <end position="584"/>
    </location>
</feature>
<evidence type="ECO:0000256" key="3">
    <source>
        <dbReference type="ARBA" id="ARBA00022475"/>
    </source>
</evidence>
<sequence length="594" mass="63300">MSPNLTEAGARPAAGTRPSSALSSPRYRRVLGVDRSRLLQYATLVVLAVLVVAPIAPILYQSVIDRPLHETGQIFTLGNFAALFSEAGFGEVILNTAVLAVLTTVLTLVIAVPMAVLVVRTALPFGQVLGLSMQWPFYISSLILGFGWITMYGPAGFVSAEVRELIGFVPWNLYSLPGMALTEAVALAPVTYVFCANALRQADAALESAAQVCGAKPLRIIFTVVVPMLRPPVVYATILTFSTSIESLSVPLLYGTPTNIRVFSTFLYTNGLESISPDYGVLGAASMIILAVTFGLVFLQARVLRKAQRFISVRGKATRPRRLELGWVKWAGAVLVTIYVLFGAAIPILGLVFRSFTLVFTPMQNPFRTLTLNNYADIFSFDDYVRSITNSLTVAVVGAVVVSALALIAVIVARRSTFRFRRAVEYLAFAPQAIPGIIVGIGFFWAFALLPHSGPLGAIVQGTLVGVVIVFGFGAVPTAFSSIASSITQIGSELDNAARTSGADWVGAFARILWRLLIPAFVGAMILTFVALLKAYASALFIASPDSEVIGTTMLVLWTEGQTGSVAALATLQIAITAAVVAVAGRFMKGHAHA</sequence>
<comment type="caution">
    <text evidence="11">The sequence shown here is derived from an EMBL/GenBank/DDBJ whole genome shotgun (WGS) entry which is preliminary data.</text>
</comment>
<dbReference type="Gene3D" id="1.10.3720.10">
    <property type="entry name" value="MetI-like"/>
    <property type="match status" value="2"/>
</dbReference>
<feature type="transmembrane region" description="Helical" evidence="8">
    <location>
        <begin position="220"/>
        <end position="241"/>
    </location>
</feature>
<feature type="transmembrane region" description="Helical" evidence="8">
    <location>
        <begin position="330"/>
        <end position="353"/>
    </location>
</feature>
<accession>A0ABS9TRF8</accession>
<dbReference type="PANTHER" id="PTHR43357">
    <property type="entry name" value="INNER MEMBRANE ABC TRANSPORTER PERMEASE PROTEIN YDCV"/>
    <property type="match status" value="1"/>
</dbReference>
<dbReference type="RefSeq" id="WP_241041945.1">
    <property type="nucleotide sequence ID" value="NZ_BAAAJF010000041.1"/>
</dbReference>
<evidence type="ECO:0000259" key="10">
    <source>
        <dbReference type="PROSITE" id="PS50928"/>
    </source>
</evidence>
<keyword evidence="7 8" id="KW-0472">Membrane</keyword>
<feature type="transmembrane region" description="Helical" evidence="8">
    <location>
        <begin position="563"/>
        <end position="584"/>
    </location>
</feature>
<feature type="transmembrane region" description="Helical" evidence="8">
    <location>
        <begin position="392"/>
        <end position="414"/>
    </location>
</feature>
<dbReference type="Proteomes" id="UP001299970">
    <property type="component" value="Unassembled WGS sequence"/>
</dbReference>
<dbReference type="InterPro" id="IPR000515">
    <property type="entry name" value="MetI-like"/>
</dbReference>
<feature type="transmembrane region" description="Helical" evidence="8">
    <location>
        <begin position="516"/>
        <end position="543"/>
    </location>
</feature>
<evidence type="ECO:0000313" key="12">
    <source>
        <dbReference type="Proteomes" id="UP001299970"/>
    </source>
</evidence>
<evidence type="ECO:0000256" key="2">
    <source>
        <dbReference type="ARBA" id="ARBA00022448"/>
    </source>
</evidence>